<keyword evidence="4" id="KW-1185">Reference proteome</keyword>
<dbReference type="EMBL" id="CAKOAT010519598">
    <property type="protein sequence ID" value="CAH8381716.1"/>
    <property type="molecule type" value="Genomic_DNA"/>
</dbReference>
<organism evidence="3 4">
    <name type="scientific">Eruca vesicaria subsp. sativa</name>
    <name type="common">Garden rocket</name>
    <name type="synonym">Eruca sativa</name>
    <dbReference type="NCBI Taxonomy" id="29727"/>
    <lineage>
        <taxon>Eukaryota</taxon>
        <taxon>Viridiplantae</taxon>
        <taxon>Streptophyta</taxon>
        <taxon>Embryophyta</taxon>
        <taxon>Tracheophyta</taxon>
        <taxon>Spermatophyta</taxon>
        <taxon>Magnoliopsida</taxon>
        <taxon>eudicotyledons</taxon>
        <taxon>Gunneridae</taxon>
        <taxon>Pentapetalae</taxon>
        <taxon>rosids</taxon>
        <taxon>malvids</taxon>
        <taxon>Brassicales</taxon>
        <taxon>Brassicaceae</taxon>
        <taxon>Brassiceae</taxon>
        <taxon>Eruca</taxon>
    </lineage>
</organism>
<evidence type="ECO:0000313" key="4">
    <source>
        <dbReference type="Proteomes" id="UP001642260"/>
    </source>
</evidence>
<reference evidence="3 4" key="1">
    <citation type="submission" date="2022-03" db="EMBL/GenBank/DDBJ databases">
        <authorList>
            <person name="Macdonald S."/>
            <person name="Ahmed S."/>
            <person name="Newling K."/>
        </authorList>
    </citation>
    <scope>NUCLEOTIDE SEQUENCE [LARGE SCALE GENOMIC DNA]</scope>
</reference>
<dbReference type="Pfam" id="PF25821">
    <property type="entry name" value="DUF7950"/>
    <property type="match status" value="1"/>
</dbReference>
<dbReference type="Proteomes" id="UP001642260">
    <property type="component" value="Unassembled WGS sequence"/>
</dbReference>
<feature type="compositionally biased region" description="Low complexity" evidence="1">
    <location>
        <begin position="97"/>
        <end position="106"/>
    </location>
</feature>
<comment type="caution">
    <text evidence="3">The sequence shown here is derived from an EMBL/GenBank/DDBJ whole genome shotgun (WGS) entry which is preliminary data.</text>
</comment>
<feature type="compositionally biased region" description="Polar residues" evidence="1">
    <location>
        <begin position="36"/>
        <end position="45"/>
    </location>
</feature>
<name>A0ABC8LE70_ERUVS</name>
<protein>
    <recommendedName>
        <fullName evidence="2">DUF7950 domain-containing protein</fullName>
    </recommendedName>
</protein>
<dbReference type="PANTHER" id="PTHR33595:SF3">
    <property type="entry name" value="PAS DOMAIN-CONTAINING PROTEIN"/>
    <property type="match status" value="1"/>
</dbReference>
<proteinExistence type="predicted"/>
<dbReference type="AlphaFoldDB" id="A0ABC8LE70"/>
<sequence length="358" mass="39805">MIKILTPHNSHSTTTTTTLKTAEILSKYRPIAPKPGTTTQVNDNDSSSSSMSHKINQSPYLRNLWPQLQARPTRTRKRGRGGMGPTSPLSLKRHKPPSSAASTTTTPQRVFGPIKTLSFQAFTHAGLPNLAQVGYALENGGGSPALVTLPLLQCSPSPPSKCMEPEIKEVIDLNKTAEVIERDFLKQLQEPLTTTTTTTTRVISPQAIRPVCSRINVACINPLTNPSHIIKKSPQDVEEEFESDDVPAIISDANNRVRLVNSAYKEMMGQPECSWLDSMVRGKRICGEVMIHLCEAKIPENNNGFSCWVRIEWGRDGKEEFVHAFCDVMKLECDSKDYVFTWRFHTTARETCRSSCHA</sequence>
<accession>A0ABC8LE70</accession>
<evidence type="ECO:0000259" key="2">
    <source>
        <dbReference type="Pfam" id="PF25821"/>
    </source>
</evidence>
<dbReference type="PANTHER" id="PTHR33595">
    <property type="entry name" value="VON WILLEBRAND FACTOR A DOMAIN PROTEIN"/>
    <property type="match status" value="1"/>
</dbReference>
<gene>
    <name evidence="3" type="ORF">ERUC_LOCUS34199</name>
</gene>
<dbReference type="InterPro" id="IPR057710">
    <property type="entry name" value="DUF7950"/>
</dbReference>
<evidence type="ECO:0000256" key="1">
    <source>
        <dbReference type="SAM" id="MobiDB-lite"/>
    </source>
</evidence>
<evidence type="ECO:0000313" key="3">
    <source>
        <dbReference type="EMBL" id="CAH8381716.1"/>
    </source>
</evidence>
<feature type="domain" description="DUF7950" evidence="2">
    <location>
        <begin position="212"/>
        <end position="348"/>
    </location>
</feature>
<feature type="region of interest" description="Disordered" evidence="1">
    <location>
        <begin position="28"/>
        <end position="106"/>
    </location>
</feature>